<feature type="transmembrane region" description="Helical" evidence="1">
    <location>
        <begin position="12"/>
        <end position="33"/>
    </location>
</feature>
<keyword evidence="3" id="KW-1185">Reference proteome</keyword>
<accession>A0A9P5BYP2</accession>
<dbReference type="OrthoDB" id="2985014at2759"/>
<comment type="caution">
    <text evidence="2">The sequence shown here is derived from an EMBL/GenBank/DDBJ whole genome shotgun (WGS) entry which is preliminary data.</text>
</comment>
<organism evidence="2 3">
    <name type="scientific">Didymella heteroderae</name>
    <dbReference type="NCBI Taxonomy" id="1769908"/>
    <lineage>
        <taxon>Eukaryota</taxon>
        <taxon>Fungi</taxon>
        <taxon>Dikarya</taxon>
        <taxon>Ascomycota</taxon>
        <taxon>Pezizomycotina</taxon>
        <taxon>Dothideomycetes</taxon>
        <taxon>Pleosporomycetidae</taxon>
        <taxon>Pleosporales</taxon>
        <taxon>Pleosporineae</taxon>
        <taxon>Didymellaceae</taxon>
        <taxon>Didymella</taxon>
    </lineage>
</organism>
<keyword evidence="1" id="KW-0812">Transmembrane</keyword>
<dbReference type="AlphaFoldDB" id="A0A9P5BYP2"/>
<dbReference type="Proteomes" id="UP000758155">
    <property type="component" value="Unassembled WGS sequence"/>
</dbReference>
<sequence>MGKALKGLDSPVVSFASISLGLIQITVQGISFFTPTVVRSIYPDCSVIAQQLYSVPPFAVGAFFTS</sequence>
<gene>
    <name evidence="2" type="ORF">E8E12_002686</name>
</gene>
<proteinExistence type="predicted"/>
<evidence type="ECO:0000256" key="1">
    <source>
        <dbReference type="SAM" id="Phobius"/>
    </source>
</evidence>
<evidence type="ECO:0000313" key="2">
    <source>
        <dbReference type="EMBL" id="KAF3035416.1"/>
    </source>
</evidence>
<protein>
    <submittedName>
        <fullName evidence="2">Uncharacterized protein</fullName>
    </submittedName>
</protein>
<reference evidence="2" key="1">
    <citation type="submission" date="2019-04" db="EMBL/GenBank/DDBJ databases">
        <title>Sequencing of skin fungus with MAO and IRED activity.</title>
        <authorList>
            <person name="Marsaioli A.J."/>
            <person name="Bonatto J.M.C."/>
            <person name="Reis Junior O."/>
        </authorList>
    </citation>
    <scope>NUCLEOTIDE SEQUENCE</scope>
    <source>
        <strain evidence="2">28M1</strain>
    </source>
</reference>
<dbReference type="EMBL" id="SWKV01000058">
    <property type="protein sequence ID" value="KAF3035416.1"/>
    <property type="molecule type" value="Genomic_DNA"/>
</dbReference>
<keyword evidence="1" id="KW-0472">Membrane</keyword>
<evidence type="ECO:0000313" key="3">
    <source>
        <dbReference type="Proteomes" id="UP000758155"/>
    </source>
</evidence>
<keyword evidence="1" id="KW-1133">Transmembrane helix</keyword>
<name>A0A9P5BYP2_9PLEO</name>